<organism evidence="2 3">
    <name type="scientific">Pseudoduganella namucuonensis</name>
    <dbReference type="NCBI Taxonomy" id="1035707"/>
    <lineage>
        <taxon>Bacteria</taxon>
        <taxon>Pseudomonadati</taxon>
        <taxon>Pseudomonadota</taxon>
        <taxon>Betaproteobacteria</taxon>
        <taxon>Burkholderiales</taxon>
        <taxon>Oxalobacteraceae</taxon>
        <taxon>Telluria group</taxon>
        <taxon>Pseudoduganella</taxon>
    </lineage>
</organism>
<proteinExistence type="predicted"/>
<evidence type="ECO:0000313" key="2">
    <source>
        <dbReference type="EMBL" id="SFU51187.1"/>
    </source>
</evidence>
<name>A0A1I7GRW2_9BURK</name>
<protein>
    <submittedName>
        <fullName evidence="2">Uncharacterized protein</fullName>
    </submittedName>
</protein>
<feature type="compositionally biased region" description="Low complexity" evidence="1">
    <location>
        <begin position="328"/>
        <end position="347"/>
    </location>
</feature>
<dbReference type="AlphaFoldDB" id="A0A1I7GRW2"/>
<gene>
    <name evidence="2" type="ORF">SAMN05216552_100460</name>
</gene>
<keyword evidence="3" id="KW-1185">Reference proteome</keyword>
<sequence>MIMGLFSFARRARAGSIQRDMRAAELGRGLVAMRVEGEFRAPPGCVEVVFSAGGQARRVPAARAGADERAYCFHPGPYAVEFAPYEGAPELGLQLRFVIDAADPRVAQQRFDLYLFSEVEDALPVAAAGAAIEDAVREALAQGTLDLPPCTTLQEWNAFRAGLNQLLYTRFGVTVDDCIPVDLGERVDYAAMLRARAAVSAPAVPPVDATASAEPAAVESVSPTASNQALAPDAAPPNAASPAHAPATAKLATAAPPPAASPTAASTQDALPAAAWSHVVSPTAASVQDVVPDAAPPHVASPTVTSVQDAPPAAVSPHAASGTGQHRAPAPDTTPGPDAGRASARGGAPAGPWPKQSAPTDTAHADARALRRLFLELPYLSSGLRLLPLPPGQPLFVAHRNLLQRIAVIALDVNTMPSLAWAAPDQPLARDQQARRALHTQLAAQALDQAWALLARMQLAAAMQCCEGEMGALLDDADRLVSNLDFHLGQRRVAHASAADARREPTL</sequence>
<feature type="region of interest" description="Disordered" evidence="1">
    <location>
        <begin position="218"/>
        <end position="267"/>
    </location>
</feature>
<evidence type="ECO:0000256" key="1">
    <source>
        <dbReference type="SAM" id="MobiDB-lite"/>
    </source>
</evidence>
<dbReference type="EMBL" id="FPBO01000004">
    <property type="protein sequence ID" value="SFU51187.1"/>
    <property type="molecule type" value="Genomic_DNA"/>
</dbReference>
<reference evidence="3" key="1">
    <citation type="submission" date="2016-10" db="EMBL/GenBank/DDBJ databases">
        <authorList>
            <person name="Varghese N."/>
            <person name="Submissions S."/>
        </authorList>
    </citation>
    <scope>NUCLEOTIDE SEQUENCE [LARGE SCALE GENOMIC DNA]</scope>
    <source>
        <strain evidence="3">CGMCC 1.11014</strain>
    </source>
</reference>
<evidence type="ECO:0000313" key="3">
    <source>
        <dbReference type="Proteomes" id="UP000199391"/>
    </source>
</evidence>
<feature type="compositionally biased region" description="Low complexity" evidence="1">
    <location>
        <begin position="310"/>
        <end position="321"/>
    </location>
</feature>
<dbReference type="Proteomes" id="UP000199391">
    <property type="component" value="Unassembled WGS sequence"/>
</dbReference>
<feature type="region of interest" description="Disordered" evidence="1">
    <location>
        <begin position="293"/>
        <end position="363"/>
    </location>
</feature>
<dbReference type="STRING" id="1035707.SAMN05216552_100460"/>
<accession>A0A1I7GRW2</accession>
<feature type="compositionally biased region" description="Low complexity" evidence="1">
    <location>
        <begin position="218"/>
        <end position="254"/>
    </location>
</feature>